<protein>
    <submittedName>
        <fullName evidence="1">Uncharacterized protein</fullName>
    </submittedName>
</protein>
<dbReference type="AlphaFoldDB" id="W7X845"/>
<evidence type="ECO:0000313" key="1">
    <source>
        <dbReference type="EMBL" id="EWS73517.1"/>
    </source>
</evidence>
<dbReference type="Proteomes" id="UP000009168">
    <property type="component" value="Unassembled WGS sequence"/>
</dbReference>
<dbReference type="KEGG" id="tet:TTHERM_001120597"/>
<evidence type="ECO:0000313" key="2">
    <source>
        <dbReference type="Proteomes" id="UP000009168"/>
    </source>
</evidence>
<organism evidence="1 2">
    <name type="scientific">Tetrahymena thermophila (strain SB210)</name>
    <dbReference type="NCBI Taxonomy" id="312017"/>
    <lineage>
        <taxon>Eukaryota</taxon>
        <taxon>Sar</taxon>
        <taxon>Alveolata</taxon>
        <taxon>Ciliophora</taxon>
        <taxon>Intramacronucleata</taxon>
        <taxon>Oligohymenophorea</taxon>
        <taxon>Hymenostomatida</taxon>
        <taxon>Tetrahymenina</taxon>
        <taxon>Tetrahymenidae</taxon>
        <taxon>Tetrahymena</taxon>
    </lineage>
</organism>
<proteinExistence type="predicted"/>
<name>W7X845_TETTS</name>
<dbReference type="EMBL" id="GG662640">
    <property type="protein sequence ID" value="EWS73517.1"/>
    <property type="molecule type" value="Genomic_DNA"/>
</dbReference>
<reference evidence="2" key="1">
    <citation type="journal article" date="2006" name="PLoS Biol.">
        <title>Macronuclear genome sequence of the ciliate Tetrahymena thermophila, a model eukaryote.</title>
        <authorList>
            <person name="Eisen J.A."/>
            <person name="Coyne R.S."/>
            <person name="Wu M."/>
            <person name="Wu D."/>
            <person name="Thiagarajan M."/>
            <person name="Wortman J.R."/>
            <person name="Badger J.H."/>
            <person name="Ren Q."/>
            <person name="Amedeo P."/>
            <person name="Jones K.M."/>
            <person name="Tallon L.J."/>
            <person name="Delcher A.L."/>
            <person name="Salzberg S.L."/>
            <person name="Silva J.C."/>
            <person name="Haas B.J."/>
            <person name="Majoros W.H."/>
            <person name="Farzad M."/>
            <person name="Carlton J.M."/>
            <person name="Smith R.K. Jr."/>
            <person name="Garg J."/>
            <person name="Pearlman R.E."/>
            <person name="Karrer K.M."/>
            <person name="Sun L."/>
            <person name="Manning G."/>
            <person name="Elde N.C."/>
            <person name="Turkewitz A.P."/>
            <person name="Asai D.J."/>
            <person name="Wilkes D.E."/>
            <person name="Wang Y."/>
            <person name="Cai H."/>
            <person name="Collins K."/>
            <person name="Stewart B.A."/>
            <person name="Lee S.R."/>
            <person name="Wilamowska K."/>
            <person name="Weinberg Z."/>
            <person name="Ruzzo W.L."/>
            <person name="Wloga D."/>
            <person name="Gaertig J."/>
            <person name="Frankel J."/>
            <person name="Tsao C.-C."/>
            <person name="Gorovsky M.A."/>
            <person name="Keeling P.J."/>
            <person name="Waller R.F."/>
            <person name="Patron N.J."/>
            <person name="Cherry J.M."/>
            <person name="Stover N.A."/>
            <person name="Krieger C.J."/>
            <person name="del Toro C."/>
            <person name="Ryder H.F."/>
            <person name="Williamson S.C."/>
            <person name="Barbeau R.A."/>
            <person name="Hamilton E.P."/>
            <person name="Orias E."/>
        </authorList>
    </citation>
    <scope>NUCLEOTIDE SEQUENCE [LARGE SCALE GENOMIC DNA]</scope>
    <source>
        <strain evidence="2">SB210</strain>
    </source>
</reference>
<accession>W7X845</accession>
<sequence>MMNMKSQIIAADQIFSNWKPQRKSQKNQKIIRITRKIAKKRNNKLLAQKNIFWKLNYIQIKLILSKNLKQFLNYFFKMISSKFVKKYLSQKKLNIYVGRNMIKLIAIKIKRVNTLLNQMQRKILIYNIWMLYIQLSKFLLTKITIDFILNIVLTHVKMLNMFQKAFQKAQTLIQQQKQLLMNKLKQSGYNRSQIFFKKGVQKMY</sequence>
<gene>
    <name evidence="1" type="ORF">TTHERM_001120597</name>
</gene>
<dbReference type="GeneID" id="24441749"/>
<dbReference type="RefSeq" id="XP_012653942.1">
    <property type="nucleotide sequence ID" value="XM_012798488.1"/>
</dbReference>
<dbReference type="InParanoid" id="W7X845"/>
<keyword evidence="2" id="KW-1185">Reference proteome</keyword>